<accession>A0ACB7WPA9</accession>
<dbReference type="Proteomes" id="UP000827976">
    <property type="component" value="Chromosome 2"/>
</dbReference>
<keyword evidence="2" id="KW-1185">Reference proteome</keyword>
<protein>
    <submittedName>
        <fullName evidence="1">Uncharacterized protein</fullName>
    </submittedName>
</protein>
<sequence>MVRSENFILPLSRSLSSPSSTPKATATATAMAKATAVIGGLWCSWVRERSS</sequence>
<evidence type="ECO:0000313" key="2">
    <source>
        <dbReference type="Proteomes" id="UP000827976"/>
    </source>
</evidence>
<gene>
    <name evidence="1" type="ORF">IHE45_02G027100</name>
</gene>
<name>A0ACB7WPA9_DIOAL</name>
<dbReference type="EMBL" id="CM037012">
    <property type="protein sequence ID" value="KAH7690162.1"/>
    <property type="molecule type" value="Genomic_DNA"/>
</dbReference>
<organism evidence="1 2">
    <name type="scientific">Dioscorea alata</name>
    <name type="common">Purple yam</name>
    <dbReference type="NCBI Taxonomy" id="55571"/>
    <lineage>
        <taxon>Eukaryota</taxon>
        <taxon>Viridiplantae</taxon>
        <taxon>Streptophyta</taxon>
        <taxon>Embryophyta</taxon>
        <taxon>Tracheophyta</taxon>
        <taxon>Spermatophyta</taxon>
        <taxon>Magnoliopsida</taxon>
        <taxon>Liliopsida</taxon>
        <taxon>Dioscoreales</taxon>
        <taxon>Dioscoreaceae</taxon>
        <taxon>Dioscorea</taxon>
    </lineage>
</organism>
<proteinExistence type="predicted"/>
<evidence type="ECO:0000313" key="1">
    <source>
        <dbReference type="EMBL" id="KAH7690162.1"/>
    </source>
</evidence>
<reference evidence="2" key="1">
    <citation type="journal article" date="2022" name="Nat. Commun.">
        <title>Chromosome evolution and the genetic basis of agronomically important traits in greater yam.</title>
        <authorList>
            <person name="Bredeson J.V."/>
            <person name="Lyons J.B."/>
            <person name="Oniyinde I.O."/>
            <person name="Okereke N.R."/>
            <person name="Kolade O."/>
            <person name="Nnabue I."/>
            <person name="Nwadili C.O."/>
            <person name="Hribova E."/>
            <person name="Parker M."/>
            <person name="Nwogha J."/>
            <person name="Shu S."/>
            <person name="Carlson J."/>
            <person name="Kariba R."/>
            <person name="Muthemba S."/>
            <person name="Knop K."/>
            <person name="Barton G.J."/>
            <person name="Sherwood A.V."/>
            <person name="Lopez-Montes A."/>
            <person name="Asiedu R."/>
            <person name="Jamnadass R."/>
            <person name="Muchugi A."/>
            <person name="Goodstein D."/>
            <person name="Egesi C.N."/>
            <person name="Featherston J."/>
            <person name="Asfaw A."/>
            <person name="Simpson G.G."/>
            <person name="Dolezel J."/>
            <person name="Hendre P.S."/>
            <person name="Van Deynze A."/>
            <person name="Kumar P.L."/>
            <person name="Obidiegwu J.E."/>
            <person name="Bhattacharjee R."/>
            <person name="Rokhsar D.S."/>
        </authorList>
    </citation>
    <scope>NUCLEOTIDE SEQUENCE [LARGE SCALE GENOMIC DNA]</scope>
    <source>
        <strain evidence="2">cv. TDa95/00328</strain>
    </source>
</reference>
<comment type="caution">
    <text evidence="1">The sequence shown here is derived from an EMBL/GenBank/DDBJ whole genome shotgun (WGS) entry which is preliminary data.</text>
</comment>